<evidence type="ECO:0000313" key="4">
    <source>
        <dbReference type="Proteomes" id="UP000427769"/>
    </source>
</evidence>
<dbReference type="Proteomes" id="UP000427769">
    <property type="component" value="Chromosome"/>
</dbReference>
<dbReference type="KEGG" id="dwd:DSCW_23740"/>
<dbReference type="EMBL" id="AP021875">
    <property type="protein sequence ID" value="BBO74957.1"/>
    <property type="molecule type" value="Genomic_DNA"/>
</dbReference>
<feature type="region of interest" description="Disordered" evidence="1">
    <location>
        <begin position="273"/>
        <end position="292"/>
    </location>
</feature>
<feature type="transmembrane region" description="Helical" evidence="2">
    <location>
        <begin position="99"/>
        <end position="118"/>
    </location>
</feature>
<gene>
    <name evidence="3" type="ORF">DSCW_23740</name>
</gene>
<feature type="transmembrane region" description="Helical" evidence="2">
    <location>
        <begin position="207"/>
        <end position="226"/>
    </location>
</feature>
<feature type="transmembrane region" description="Helical" evidence="2">
    <location>
        <begin position="184"/>
        <end position="201"/>
    </location>
</feature>
<keyword evidence="2" id="KW-0472">Membrane</keyword>
<name>A0A5K7ZFS2_9BACT</name>
<reference evidence="3 4" key="1">
    <citation type="submission" date="2019-11" db="EMBL/GenBank/DDBJ databases">
        <title>Comparative genomics of hydrocarbon-degrading Desulfosarcina strains.</title>
        <authorList>
            <person name="Watanabe M."/>
            <person name="Kojima H."/>
            <person name="Fukui M."/>
        </authorList>
    </citation>
    <scope>NUCLEOTIDE SEQUENCE [LARGE SCALE GENOMIC DNA]</scope>
    <source>
        <strain evidence="3 4">PP31</strain>
    </source>
</reference>
<evidence type="ECO:0000256" key="2">
    <source>
        <dbReference type="SAM" id="Phobius"/>
    </source>
</evidence>
<feature type="compositionally biased region" description="Polar residues" evidence="1">
    <location>
        <begin position="277"/>
        <end position="292"/>
    </location>
</feature>
<organism evidence="3 4">
    <name type="scientific">Desulfosarcina widdelii</name>
    <dbReference type="NCBI Taxonomy" id="947919"/>
    <lineage>
        <taxon>Bacteria</taxon>
        <taxon>Pseudomonadati</taxon>
        <taxon>Thermodesulfobacteriota</taxon>
        <taxon>Desulfobacteria</taxon>
        <taxon>Desulfobacterales</taxon>
        <taxon>Desulfosarcinaceae</taxon>
        <taxon>Desulfosarcina</taxon>
    </lineage>
</organism>
<dbReference type="AlphaFoldDB" id="A0A5K7ZFS2"/>
<keyword evidence="2" id="KW-0812">Transmembrane</keyword>
<dbReference type="OrthoDB" id="555330at2"/>
<evidence type="ECO:0008006" key="5">
    <source>
        <dbReference type="Google" id="ProtNLM"/>
    </source>
</evidence>
<accession>A0A5K7ZFS2</accession>
<protein>
    <recommendedName>
        <fullName evidence="5">SH3b domain-containing protein</fullName>
    </recommendedName>
</protein>
<feature type="transmembrane region" description="Helical" evidence="2">
    <location>
        <begin position="67"/>
        <end position="87"/>
    </location>
</feature>
<evidence type="ECO:0000256" key="1">
    <source>
        <dbReference type="SAM" id="MobiDB-lite"/>
    </source>
</evidence>
<feature type="transmembrane region" description="Helical" evidence="2">
    <location>
        <begin position="238"/>
        <end position="259"/>
    </location>
</feature>
<dbReference type="Gene3D" id="2.30.30.40">
    <property type="entry name" value="SH3 Domains"/>
    <property type="match status" value="1"/>
</dbReference>
<feature type="transmembrane region" description="Helical" evidence="2">
    <location>
        <begin position="300"/>
        <end position="318"/>
    </location>
</feature>
<proteinExistence type="predicted"/>
<feature type="transmembrane region" description="Helical" evidence="2">
    <location>
        <begin position="20"/>
        <end position="47"/>
    </location>
</feature>
<keyword evidence="4" id="KW-1185">Reference proteome</keyword>
<keyword evidence="2" id="KW-1133">Transmembrane helix</keyword>
<feature type="transmembrane region" description="Helical" evidence="2">
    <location>
        <begin position="152"/>
        <end position="172"/>
    </location>
</feature>
<sequence length="408" mass="44697">MKKKQKPVEPPKSARWMQYLEMVGDGLAAAGKPAMITMFGLVCIWTVARVMEALHGNPVLDMTLTNWFGLIVWVLLSVWMTGLAVASAREYKKIDNKKAFWFAWALLGVIVLLLSFSIEGFYNASAGLLALLAGSPETSQQNLFLLVKFHPLNPLLAFNLIIFKLTGISWGIESIAPFVWSWKALFVFFVWSCALGIVLLMRKDNWGAKAFHLSLAVMGVAALIVFKSIHKPTAEILIVFQAAVPMLLLFQVLLFYASARTLVMDGKGKPAAPASPEYSTSGEHQQDGNSTQRTIGLPPAAIRLAVFIVLILPILADLQGRYQLSMASARIVAEVSENQAPASQKMVAVAPISVRSGPAIGDDVLGILPKGTRITVTDEKFNWANIGKNRWIPVKFLRPLTPHKTASS</sequence>
<dbReference type="RefSeq" id="WP_155303925.1">
    <property type="nucleotide sequence ID" value="NZ_AP021875.1"/>
</dbReference>
<evidence type="ECO:0000313" key="3">
    <source>
        <dbReference type="EMBL" id="BBO74957.1"/>
    </source>
</evidence>